<dbReference type="PANTHER" id="PTHR43132:SF2">
    <property type="entry name" value="ARSENICAL RESISTANCE OPERON REPRESSOR ARSR-RELATED"/>
    <property type="match status" value="1"/>
</dbReference>
<name>A0AAW8W330_9LACO</name>
<dbReference type="AlphaFoldDB" id="A0AAW8W330"/>
<dbReference type="GO" id="GO:0003677">
    <property type="term" value="F:DNA binding"/>
    <property type="evidence" value="ECO:0007669"/>
    <property type="project" value="UniProtKB-KW"/>
</dbReference>
<dbReference type="InterPro" id="IPR051011">
    <property type="entry name" value="Metal_resp_trans_reg"/>
</dbReference>
<dbReference type="GO" id="GO:0003700">
    <property type="term" value="F:DNA-binding transcription factor activity"/>
    <property type="evidence" value="ECO:0007669"/>
    <property type="project" value="InterPro"/>
</dbReference>
<evidence type="ECO:0000256" key="3">
    <source>
        <dbReference type="ARBA" id="ARBA00023163"/>
    </source>
</evidence>
<evidence type="ECO:0000259" key="4">
    <source>
        <dbReference type="PROSITE" id="PS50987"/>
    </source>
</evidence>
<dbReference type="InterPro" id="IPR011991">
    <property type="entry name" value="ArsR-like_HTH"/>
</dbReference>
<keyword evidence="3" id="KW-0804">Transcription</keyword>
<dbReference type="SUPFAM" id="SSF46785">
    <property type="entry name" value="Winged helix' DNA-binding domain"/>
    <property type="match status" value="1"/>
</dbReference>
<dbReference type="InterPro" id="IPR036390">
    <property type="entry name" value="WH_DNA-bd_sf"/>
</dbReference>
<reference evidence="5" key="1">
    <citation type="submission" date="2023-08" db="EMBL/GenBank/DDBJ databases">
        <authorList>
            <person name="Page C.A."/>
            <person name="Perez-Diaz I.M."/>
        </authorList>
    </citation>
    <scope>NUCLEOTIDE SEQUENCE</scope>
    <source>
        <strain evidence="5">3.8.38</strain>
    </source>
</reference>
<evidence type="ECO:0000256" key="1">
    <source>
        <dbReference type="ARBA" id="ARBA00023015"/>
    </source>
</evidence>
<dbReference type="Proteomes" id="UP001254075">
    <property type="component" value="Unassembled WGS sequence"/>
</dbReference>
<accession>A0AAW8W330</accession>
<dbReference type="CDD" id="cd00090">
    <property type="entry name" value="HTH_ARSR"/>
    <property type="match status" value="1"/>
</dbReference>
<dbReference type="InterPro" id="IPR001845">
    <property type="entry name" value="HTH_ArsR_DNA-bd_dom"/>
</dbReference>
<dbReference type="PANTHER" id="PTHR43132">
    <property type="entry name" value="ARSENICAL RESISTANCE OPERON REPRESSOR ARSR-RELATED"/>
    <property type="match status" value="1"/>
</dbReference>
<dbReference type="InterPro" id="IPR036388">
    <property type="entry name" value="WH-like_DNA-bd_sf"/>
</dbReference>
<keyword evidence="1" id="KW-0805">Transcription regulation</keyword>
<dbReference type="EMBL" id="JAVLAM010000001">
    <property type="protein sequence ID" value="MDT7013179.1"/>
    <property type="molecule type" value="Genomic_DNA"/>
</dbReference>
<feature type="domain" description="HTH arsR-type" evidence="4">
    <location>
        <begin position="1"/>
        <end position="95"/>
    </location>
</feature>
<keyword evidence="2" id="KW-0238">DNA-binding</keyword>
<comment type="caution">
    <text evidence="5">The sequence shown here is derived from an EMBL/GenBank/DDBJ whole genome shotgun (WGS) entry which is preliminary data.</text>
</comment>
<protein>
    <submittedName>
        <fullName evidence="5">ArsR family transcriptional regulator</fullName>
    </submittedName>
</protein>
<gene>
    <name evidence="5" type="ORF">RI532_01885</name>
</gene>
<sequence>MEADISEDSLPVFAALDSPVRVKIIQLLSKEKMNVTDLSKKLGLSSSITIMHLRKLADAKIIRTEKKGNQRISSLNIDTINIKFPKQLYVPFEDWQVEVPIGQYTNYQVEPTCGLAGEKGFIGQVDAPEYFMDPNRMQAGMLWFSKGYVEYQVPNYLKDKQELEMIELSVELGSEFPFSNNKWLSDIVVSLDGHELGTWTSRGDFSDIRGKYTPRWVYNDMNQYGMLESFRISKHGSFIDGHYSADTLISDIDTDKSSWTLRFEVKKTAKHVGGCTIFGNNFGNYNQGIKARFYYEDKN</sequence>
<dbReference type="Gene3D" id="1.10.10.10">
    <property type="entry name" value="Winged helix-like DNA-binding domain superfamily/Winged helix DNA-binding domain"/>
    <property type="match status" value="1"/>
</dbReference>
<proteinExistence type="predicted"/>
<evidence type="ECO:0000313" key="5">
    <source>
        <dbReference type="EMBL" id="MDT7013179.1"/>
    </source>
</evidence>
<evidence type="ECO:0000313" key="6">
    <source>
        <dbReference type="Proteomes" id="UP001254075"/>
    </source>
</evidence>
<dbReference type="SMART" id="SM00418">
    <property type="entry name" value="HTH_ARSR"/>
    <property type="match status" value="1"/>
</dbReference>
<organism evidence="5 6">
    <name type="scientific">Levilactobacillus namurensis</name>
    <dbReference type="NCBI Taxonomy" id="380393"/>
    <lineage>
        <taxon>Bacteria</taxon>
        <taxon>Bacillati</taxon>
        <taxon>Bacillota</taxon>
        <taxon>Bacilli</taxon>
        <taxon>Lactobacillales</taxon>
        <taxon>Lactobacillaceae</taxon>
        <taxon>Levilactobacillus</taxon>
    </lineage>
</organism>
<evidence type="ECO:0000256" key="2">
    <source>
        <dbReference type="ARBA" id="ARBA00023125"/>
    </source>
</evidence>
<dbReference type="Pfam" id="PF01022">
    <property type="entry name" value="HTH_5"/>
    <property type="match status" value="1"/>
</dbReference>
<dbReference type="PROSITE" id="PS50987">
    <property type="entry name" value="HTH_ARSR_2"/>
    <property type="match status" value="1"/>
</dbReference>
<dbReference type="RefSeq" id="WP_313844412.1">
    <property type="nucleotide sequence ID" value="NZ_JAVLAM010000001.1"/>
</dbReference>